<reference evidence="4 7" key="2">
    <citation type="submission" date="2022-05" db="EMBL/GenBank/DDBJ databases">
        <title>Genome Sequencing of Bee-Associated Microbes.</title>
        <authorList>
            <person name="Dunlap C."/>
        </authorList>
    </citation>
    <scope>NUCLEOTIDE SEQUENCE [LARGE SCALE GENOMIC DNA]</scope>
    <source>
        <strain evidence="4 7">NRRL B-23120</strain>
    </source>
</reference>
<dbReference type="AlphaFoldDB" id="A0A410WX74"/>
<organism evidence="5 6">
    <name type="scientific">Paenibacillus chitinolyticus</name>
    <dbReference type="NCBI Taxonomy" id="79263"/>
    <lineage>
        <taxon>Bacteria</taxon>
        <taxon>Bacillati</taxon>
        <taxon>Bacillota</taxon>
        <taxon>Bacilli</taxon>
        <taxon>Bacillales</taxon>
        <taxon>Paenibacillaceae</taxon>
        <taxon>Paenibacillus</taxon>
    </lineage>
</organism>
<evidence type="ECO:0000313" key="5">
    <source>
        <dbReference type="EMBL" id="QAV19086.1"/>
    </source>
</evidence>
<dbReference type="GO" id="GO:0006552">
    <property type="term" value="P:L-leucine catabolic process"/>
    <property type="evidence" value="ECO:0007669"/>
    <property type="project" value="TreeGrafter"/>
</dbReference>
<dbReference type="EMBL" id="CP026520">
    <property type="protein sequence ID" value="QAV19086.1"/>
    <property type="molecule type" value="Genomic_DNA"/>
</dbReference>
<dbReference type="PANTHER" id="PTHR43884">
    <property type="entry name" value="ACYL-COA DEHYDROGENASE"/>
    <property type="match status" value="1"/>
</dbReference>
<evidence type="ECO:0000256" key="1">
    <source>
        <dbReference type="ARBA" id="ARBA00023002"/>
    </source>
</evidence>
<keyword evidence="7" id="KW-1185">Reference proteome</keyword>
<dbReference type="OrthoDB" id="1170793at2"/>
<dbReference type="KEGG" id="pchi:PC41400_15930"/>
<dbReference type="InterPro" id="IPR046373">
    <property type="entry name" value="Acyl-CoA_Oxase/DH_mid-dom_sf"/>
</dbReference>
<dbReference type="SUPFAM" id="SSF47203">
    <property type="entry name" value="Acyl-CoA dehydrogenase C-terminal domain-like"/>
    <property type="match status" value="1"/>
</dbReference>
<dbReference type="Gene3D" id="1.20.140.10">
    <property type="entry name" value="Butyryl-CoA Dehydrogenase, subunit A, domain 3"/>
    <property type="match status" value="1"/>
</dbReference>
<name>A0A410WX74_9BACL</name>
<evidence type="ECO:0000259" key="3">
    <source>
        <dbReference type="Pfam" id="PF08028"/>
    </source>
</evidence>
<dbReference type="GeneID" id="95376299"/>
<evidence type="ECO:0000313" key="7">
    <source>
        <dbReference type="Proteomes" id="UP001527202"/>
    </source>
</evidence>
<dbReference type="PANTHER" id="PTHR43884:SF12">
    <property type="entry name" value="ISOVALERYL-COA DEHYDROGENASE, MITOCHONDRIAL-RELATED"/>
    <property type="match status" value="1"/>
</dbReference>
<dbReference type="SUPFAM" id="SSF56645">
    <property type="entry name" value="Acyl-CoA dehydrogenase NM domain-like"/>
    <property type="match status" value="1"/>
</dbReference>
<protein>
    <submittedName>
        <fullName evidence="5">Acyl-CoA dehydrogenase</fullName>
    </submittedName>
</protein>
<dbReference type="Gene3D" id="1.10.540.10">
    <property type="entry name" value="Acyl-CoA dehydrogenase/oxidase, N-terminal domain"/>
    <property type="match status" value="1"/>
</dbReference>
<dbReference type="InterPro" id="IPR009100">
    <property type="entry name" value="AcylCoA_DH/oxidase_NM_dom_sf"/>
</dbReference>
<evidence type="ECO:0000313" key="4">
    <source>
        <dbReference type="EMBL" id="MCY9598290.1"/>
    </source>
</evidence>
<dbReference type="EMBL" id="JAMDMJ010000029">
    <property type="protein sequence ID" value="MCY9598290.1"/>
    <property type="molecule type" value="Genomic_DNA"/>
</dbReference>
<dbReference type="PIRSF" id="PIRSF016578">
    <property type="entry name" value="HsaA"/>
    <property type="match status" value="1"/>
</dbReference>
<feature type="coiled-coil region" evidence="2">
    <location>
        <begin position="244"/>
        <end position="271"/>
    </location>
</feature>
<dbReference type="Proteomes" id="UP000288943">
    <property type="component" value="Chromosome"/>
</dbReference>
<evidence type="ECO:0000313" key="6">
    <source>
        <dbReference type="Proteomes" id="UP000288943"/>
    </source>
</evidence>
<gene>
    <name evidence="4" type="ORF">M5X16_21310</name>
    <name evidence="5" type="ORF">PC41400_15930</name>
</gene>
<feature type="domain" description="Acyl-CoA dehydrogenase C-terminal" evidence="3">
    <location>
        <begin position="225"/>
        <end position="345"/>
    </location>
</feature>
<keyword evidence="2" id="KW-0175">Coiled coil</keyword>
<dbReference type="GO" id="GO:0008470">
    <property type="term" value="F:3-methylbutanoyl-CoA dehydrogenase activity"/>
    <property type="evidence" value="ECO:0007669"/>
    <property type="project" value="TreeGrafter"/>
</dbReference>
<dbReference type="GO" id="GO:0050660">
    <property type="term" value="F:flavin adenine dinucleotide binding"/>
    <property type="evidence" value="ECO:0007669"/>
    <property type="project" value="InterPro"/>
</dbReference>
<dbReference type="Pfam" id="PF08028">
    <property type="entry name" value="Acyl-CoA_dh_2"/>
    <property type="match status" value="1"/>
</dbReference>
<reference evidence="5 6" key="1">
    <citation type="submission" date="2018-01" db="EMBL/GenBank/DDBJ databases">
        <title>The whole genome sequencing and assembly of Paenibacillus chitinolyticus KCCM 41400 strain.</title>
        <authorList>
            <person name="Kim J.-Y."/>
            <person name="Park M.-K."/>
            <person name="Lee Y.-J."/>
            <person name="Yi H."/>
            <person name="Bahn Y.-S."/>
            <person name="Kim J.F."/>
            <person name="Lee D.-W."/>
        </authorList>
    </citation>
    <scope>NUCLEOTIDE SEQUENCE [LARGE SCALE GENOMIC DNA]</scope>
    <source>
        <strain evidence="5 6">KCCM 41400</strain>
    </source>
</reference>
<dbReference type="Gene3D" id="2.40.110.10">
    <property type="entry name" value="Butyryl-CoA Dehydrogenase, subunit A, domain 2"/>
    <property type="match status" value="1"/>
</dbReference>
<evidence type="ECO:0000256" key="2">
    <source>
        <dbReference type="SAM" id="Coils"/>
    </source>
</evidence>
<dbReference type="InterPro" id="IPR037069">
    <property type="entry name" value="AcylCoA_DH/ox_N_sf"/>
</dbReference>
<sequence length="350" mass="38679">MIFTQEEVQRIREQSPGMESEGALTEELLNLIYQNRWFKLFVPDDLNGRMSSLPDALRIFRECSRVDGGLGWLVTIGAGGGFFASLMKPEVGAALFADEKAVVAGSGAPTGTAKRVENGYMVSGRWKYCSGAAHATMFTANCIVEAPEGEEPGENAEIRAFIFTPDQVRIHPDWNTFGLKATGSHSISVADLFVPDRMTFLFTEVHAYGDELIYRYPFIPFAQASFAAVALGIAAHFAEAARDYIRVKERKANVQRKLEEQEALLSRTESAFYSAITRSWDELVLHGSLSEAGEKQVSEQCLSAVRSVLTGTFELFSLLGLSAAMEDSPVNRTWRDLQTVCQHSLLLPEE</sequence>
<dbReference type="InterPro" id="IPR013107">
    <property type="entry name" value="Acyl-CoA_DH_C"/>
</dbReference>
<keyword evidence="1" id="KW-0560">Oxidoreductase</keyword>
<dbReference type="RefSeq" id="WP_042225842.1">
    <property type="nucleotide sequence ID" value="NZ_CP026520.1"/>
</dbReference>
<proteinExistence type="predicted"/>
<dbReference type="Proteomes" id="UP001527202">
    <property type="component" value="Unassembled WGS sequence"/>
</dbReference>
<accession>A0A410WX74</accession>
<dbReference type="InterPro" id="IPR036250">
    <property type="entry name" value="AcylCo_DH-like_C"/>
</dbReference>